<keyword evidence="5" id="KW-0864">Zinc transport</keyword>
<dbReference type="Proteomes" id="UP000283587">
    <property type="component" value="Unassembled WGS sequence"/>
</dbReference>
<dbReference type="SUPFAM" id="SSF53807">
    <property type="entry name" value="Helical backbone' metal receptor"/>
    <property type="match status" value="1"/>
</dbReference>
<gene>
    <name evidence="8" type="ORF">D3P05_06730</name>
</gene>
<keyword evidence="3" id="KW-0813">Transport</keyword>
<accession>A0A419A986</accession>
<feature type="signal peptide" evidence="7">
    <location>
        <begin position="1"/>
        <end position="29"/>
    </location>
</feature>
<dbReference type="GO" id="GO:0046872">
    <property type="term" value="F:metal ion binding"/>
    <property type="evidence" value="ECO:0007669"/>
    <property type="project" value="InterPro"/>
</dbReference>
<keyword evidence="4 7" id="KW-0732">Signal</keyword>
<name>A0A419A986_9RHOB</name>
<evidence type="ECO:0000256" key="7">
    <source>
        <dbReference type="SAM" id="SignalP"/>
    </source>
</evidence>
<protein>
    <recommendedName>
        <fullName evidence="2">High-affinity zinc uptake system protein ZnuA</fullName>
    </recommendedName>
</protein>
<evidence type="ECO:0000256" key="3">
    <source>
        <dbReference type="ARBA" id="ARBA00022448"/>
    </source>
</evidence>
<keyword evidence="5" id="KW-0406">Ion transport</keyword>
<evidence type="ECO:0000256" key="6">
    <source>
        <dbReference type="SAM" id="MobiDB-lite"/>
    </source>
</evidence>
<reference evidence="9" key="1">
    <citation type="submission" date="2018-09" db="EMBL/GenBank/DDBJ databases">
        <title>Paracoccus onubensis nov. sp. a moderate halophilic bacterium isolated from Gruta de las Maravillas (Aracena, Spain).</title>
        <authorList>
            <person name="Jurado V."/>
            <person name="Gutierrez-Patricio S."/>
            <person name="Gonzalez-Pimentel J.L."/>
            <person name="Miller A.Z."/>
            <person name="Laiz L."/>
            <person name="Saiz-Jimenez C."/>
        </authorList>
    </citation>
    <scope>NUCLEOTIDE SEQUENCE [LARGE SCALE GENOMIC DNA]</scope>
    <source>
        <strain evidence="9">DSM 26381</strain>
    </source>
</reference>
<dbReference type="AlphaFoldDB" id="A0A419A986"/>
<feature type="region of interest" description="Disordered" evidence="6">
    <location>
        <begin position="132"/>
        <end position="176"/>
    </location>
</feature>
<evidence type="ECO:0000313" key="9">
    <source>
        <dbReference type="Proteomes" id="UP000283587"/>
    </source>
</evidence>
<evidence type="ECO:0000256" key="5">
    <source>
        <dbReference type="ARBA" id="ARBA00022906"/>
    </source>
</evidence>
<dbReference type="InterPro" id="IPR006127">
    <property type="entry name" value="ZnuA-like"/>
</dbReference>
<dbReference type="OrthoDB" id="7346865at2"/>
<organism evidence="8 9">
    <name type="scientific">Paracoccus siganidrum</name>
    <dbReference type="NCBI Taxonomy" id="1276757"/>
    <lineage>
        <taxon>Bacteria</taxon>
        <taxon>Pseudomonadati</taxon>
        <taxon>Pseudomonadota</taxon>
        <taxon>Alphaproteobacteria</taxon>
        <taxon>Rhodobacterales</taxon>
        <taxon>Paracoccaceae</taxon>
        <taxon>Paracoccus</taxon>
    </lineage>
</organism>
<dbReference type="PANTHER" id="PTHR42953:SF3">
    <property type="entry name" value="HIGH-AFFINITY ZINC UPTAKE SYSTEM PROTEIN ZNUA"/>
    <property type="match status" value="1"/>
</dbReference>
<dbReference type="InterPro" id="IPR050492">
    <property type="entry name" value="Bact_metal-bind_prot9"/>
</dbReference>
<keyword evidence="9" id="KW-1185">Reference proteome</keyword>
<dbReference type="RefSeq" id="WP_119897408.1">
    <property type="nucleotide sequence ID" value="NZ_QNRC01000008.1"/>
</dbReference>
<dbReference type="Gene3D" id="3.40.50.1980">
    <property type="entry name" value="Nitrogenase molybdenum iron protein domain"/>
    <property type="match status" value="3"/>
</dbReference>
<evidence type="ECO:0000313" key="8">
    <source>
        <dbReference type="EMBL" id="RJL18644.1"/>
    </source>
</evidence>
<dbReference type="GO" id="GO:0006829">
    <property type="term" value="P:zinc ion transport"/>
    <property type="evidence" value="ECO:0007669"/>
    <property type="project" value="UniProtKB-KW"/>
</dbReference>
<proteinExistence type="inferred from homology"/>
<dbReference type="Pfam" id="PF01297">
    <property type="entry name" value="ZnuA"/>
    <property type="match status" value="1"/>
</dbReference>
<comment type="caution">
    <text evidence="8">The sequence shown here is derived from an EMBL/GenBank/DDBJ whole genome shotgun (WGS) entry which is preliminary data.</text>
</comment>
<dbReference type="PANTHER" id="PTHR42953">
    <property type="entry name" value="HIGH-AFFINITY ZINC UPTAKE SYSTEM PROTEIN ZNUA-RELATED"/>
    <property type="match status" value="1"/>
</dbReference>
<comment type="similarity">
    <text evidence="1">Belongs to the bacterial solute-binding protein 9 family.</text>
</comment>
<evidence type="ECO:0000256" key="1">
    <source>
        <dbReference type="ARBA" id="ARBA00011028"/>
    </source>
</evidence>
<feature type="chain" id="PRO_5019054653" description="High-affinity zinc uptake system protein ZnuA" evidence="7">
    <location>
        <begin position="30"/>
        <end position="340"/>
    </location>
</feature>
<keyword evidence="5" id="KW-0862">Zinc</keyword>
<evidence type="ECO:0000256" key="4">
    <source>
        <dbReference type="ARBA" id="ARBA00022729"/>
    </source>
</evidence>
<evidence type="ECO:0000256" key="2">
    <source>
        <dbReference type="ARBA" id="ARBA00015915"/>
    </source>
</evidence>
<sequence length="340" mass="36082">MLHHNIEATMRIFVPATALPLILAAAASAEVPSVAVDIAPVHSLVARVMEGVGDPGLILPPGASPHGHSMRPSEARMLQNADLVVWIGEDLTPWLAGPVATLAGKAESLELLEAEGTTVLEFREGATFEAHGHDEEDHDHEGDGHEDHGHEDDGHDHDHAHDDGDGHDHHGHDPHAWLDPQNARLWLGVIAERLAGLDPENAETYAANAAAGQAELDALSGQIEAALAPVRAAPFVVFHDAYQYFETRFGVTAAGSISLADASDPSPARIAEIQRKVAELGVTCAFAEPQFNPGLIDTVFRGTEARIGTMDPLGSALQPGTQLYPQLLTEMADSLVACLQ</sequence>
<dbReference type="EMBL" id="QZEW01000022">
    <property type="protein sequence ID" value="RJL18644.1"/>
    <property type="molecule type" value="Genomic_DNA"/>
</dbReference>